<dbReference type="EMBL" id="CP004885">
    <property type="protein sequence ID" value="AGX87418.1"/>
    <property type="molecule type" value="Genomic_DNA"/>
</dbReference>
<dbReference type="PANTHER" id="PTHR39206:SF1">
    <property type="entry name" value="SLL8004 PROTEIN"/>
    <property type="match status" value="1"/>
</dbReference>
<evidence type="ECO:0008006" key="3">
    <source>
        <dbReference type="Google" id="ProtNLM"/>
    </source>
</evidence>
<dbReference type="KEGG" id="cbx:Cenrod_1328"/>
<proteinExistence type="predicted"/>
<dbReference type="PATRIC" id="fig|946483.4.peg.1338"/>
<dbReference type="HOGENOM" id="CLU_2367668_0_0_4"/>
<protein>
    <recommendedName>
        <fullName evidence="3">Zeta toxin domain-containing protein</fullName>
    </recommendedName>
</protein>
<dbReference type="Proteomes" id="UP000017184">
    <property type="component" value="Chromosome"/>
</dbReference>
<dbReference type="STRING" id="946483.Cenrod_1328"/>
<evidence type="ECO:0000313" key="1">
    <source>
        <dbReference type="EMBL" id="AGX87418.1"/>
    </source>
</evidence>
<reference evidence="1 2" key="1">
    <citation type="journal article" date="2013" name="Genome Biol.">
        <title>Genomic analysis reveals key aspects of prokaryotic symbiosis in the phototrophic consortium "Chlorochromatium aggregatum".</title>
        <authorList>
            <person name="Liu Z."/>
            <person name="Muller J."/>
            <person name="Li T."/>
            <person name="Alvey R.M."/>
            <person name="Vogl K."/>
            <person name="Frigaard N.U."/>
            <person name="Rockwell N.C."/>
            <person name="Boyd E.S."/>
            <person name="Tomsho L.P."/>
            <person name="Schuster S.C."/>
            <person name="Henke P."/>
            <person name="Rohde M."/>
            <person name="Overmann J."/>
            <person name="Bryant D.A."/>
        </authorList>
    </citation>
    <scope>NUCLEOTIDE SEQUENCE [LARGE SCALE GENOMIC DNA]</scope>
    <source>
        <strain evidence="1">CR</strain>
    </source>
</reference>
<evidence type="ECO:0000313" key="2">
    <source>
        <dbReference type="Proteomes" id="UP000017184"/>
    </source>
</evidence>
<organism evidence="1 2">
    <name type="scientific">Candidatus Symbiobacter mobilis CR</name>
    <dbReference type="NCBI Taxonomy" id="946483"/>
    <lineage>
        <taxon>Bacteria</taxon>
        <taxon>Pseudomonadati</taxon>
        <taxon>Pseudomonadota</taxon>
        <taxon>Betaproteobacteria</taxon>
        <taxon>Burkholderiales</taxon>
        <taxon>Comamonadaceae</taxon>
    </lineage>
</organism>
<sequence>MEPPRKTYLHHIPQWQAAGYWVELIFLRLANADEAVARVALRVKQGGHNIPEMVIRRRFDAGLHHFTHHYSRLVNAWALYDNSGELPQLLDWSER</sequence>
<accession>U5NB12</accession>
<dbReference type="RefSeq" id="WP_022772647.1">
    <property type="nucleotide sequence ID" value="NC_022576.1"/>
</dbReference>
<dbReference type="PANTHER" id="PTHR39206">
    <property type="entry name" value="SLL8004 PROTEIN"/>
    <property type="match status" value="1"/>
</dbReference>
<dbReference type="AlphaFoldDB" id="U5NB12"/>
<dbReference type="InterPro" id="IPR027417">
    <property type="entry name" value="P-loop_NTPase"/>
</dbReference>
<dbReference type="Gene3D" id="3.40.50.300">
    <property type="entry name" value="P-loop containing nucleotide triphosphate hydrolases"/>
    <property type="match status" value="1"/>
</dbReference>
<keyword evidence="2" id="KW-1185">Reference proteome</keyword>
<gene>
    <name evidence="1" type="ORF">Cenrod_1328</name>
</gene>
<name>U5NB12_9BURK</name>
<dbReference type="eggNOG" id="COG4185">
    <property type="taxonomic scope" value="Bacteria"/>
</dbReference>